<keyword evidence="3" id="KW-1185">Reference proteome</keyword>
<accession>A0A8J3BMZ5</accession>
<comment type="caution">
    <text evidence="2">The sequence shown here is derived from an EMBL/GenBank/DDBJ whole genome shotgun (WGS) entry which is preliminary data.</text>
</comment>
<evidence type="ECO:0000313" key="2">
    <source>
        <dbReference type="EMBL" id="GGK26156.1"/>
    </source>
</evidence>
<proteinExistence type="predicted"/>
<sequence>MRKAQRWRRPDETLPLVRPAGSGARPLPGGREGSGRGPPIERGRRASACPPGRVWSAKTTPSGEWPRRRSRGVGTACSRDRPPPPGRRTSLDTPADMPAASAGGFRRGACTNLFEHPFEHKQISEPV</sequence>
<feature type="region of interest" description="Disordered" evidence="1">
    <location>
        <begin position="1"/>
        <end position="105"/>
    </location>
</feature>
<organism evidence="2 3">
    <name type="scientific">Pilimelia terevasa</name>
    <dbReference type="NCBI Taxonomy" id="53372"/>
    <lineage>
        <taxon>Bacteria</taxon>
        <taxon>Bacillati</taxon>
        <taxon>Actinomycetota</taxon>
        <taxon>Actinomycetes</taxon>
        <taxon>Micromonosporales</taxon>
        <taxon>Micromonosporaceae</taxon>
        <taxon>Pilimelia</taxon>
    </lineage>
</organism>
<dbReference type="Proteomes" id="UP000662200">
    <property type="component" value="Unassembled WGS sequence"/>
</dbReference>
<reference evidence="2" key="1">
    <citation type="journal article" date="2014" name="Int. J. Syst. Evol. Microbiol.">
        <title>Complete genome sequence of Corynebacterium casei LMG S-19264T (=DSM 44701T), isolated from a smear-ripened cheese.</title>
        <authorList>
            <consortium name="US DOE Joint Genome Institute (JGI-PGF)"/>
            <person name="Walter F."/>
            <person name="Albersmeier A."/>
            <person name="Kalinowski J."/>
            <person name="Ruckert C."/>
        </authorList>
    </citation>
    <scope>NUCLEOTIDE SEQUENCE</scope>
    <source>
        <strain evidence="2">JCM 3091</strain>
    </source>
</reference>
<name>A0A8J3BMZ5_9ACTN</name>
<dbReference type="EMBL" id="BMQC01000005">
    <property type="protein sequence ID" value="GGK26156.1"/>
    <property type="molecule type" value="Genomic_DNA"/>
</dbReference>
<evidence type="ECO:0000313" key="3">
    <source>
        <dbReference type="Proteomes" id="UP000662200"/>
    </source>
</evidence>
<evidence type="ECO:0000256" key="1">
    <source>
        <dbReference type="SAM" id="MobiDB-lite"/>
    </source>
</evidence>
<gene>
    <name evidence="2" type="ORF">GCM10010124_18500</name>
</gene>
<dbReference type="AlphaFoldDB" id="A0A8J3BMZ5"/>
<protein>
    <submittedName>
        <fullName evidence="2">Uncharacterized protein</fullName>
    </submittedName>
</protein>
<reference evidence="2" key="2">
    <citation type="submission" date="2020-09" db="EMBL/GenBank/DDBJ databases">
        <authorList>
            <person name="Sun Q."/>
            <person name="Ohkuma M."/>
        </authorList>
    </citation>
    <scope>NUCLEOTIDE SEQUENCE</scope>
    <source>
        <strain evidence="2">JCM 3091</strain>
    </source>
</reference>